<dbReference type="Pfam" id="PF03004">
    <property type="entry name" value="Transposase_24"/>
    <property type="match status" value="1"/>
</dbReference>
<evidence type="ECO:0000256" key="1">
    <source>
        <dbReference type="SAM" id="MobiDB-lite"/>
    </source>
</evidence>
<comment type="caution">
    <text evidence="2">The sequence shown here is derived from an EMBL/GenBank/DDBJ whole genome shotgun (WGS) entry which is preliminary data.</text>
</comment>
<accession>A0AAD8J2C6</accession>
<reference evidence="2" key="2">
    <citation type="submission" date="2023-05" db="EMBL/GenBank/DDBJ databases">
        <authorList>
            <person name="Schelkunov M.I."/>
        </authorList>
    </citation>
    <scope>NUCLEOTIDE SEQUENCE</scope>
    <source>
        <strain evidence="2">Hsosn_3</strain>
        <tissue evidence="2">Leaf</tissue>
    </source>
</reference>
<dbReference type="Proteomes" id="UP001237642">
    <property type="component" value="Unassembled WGS sequence"/>
</dbReference>
<organism evidence="2 3">
    <name type="scientific">Heracleum sosnowskyi</name>
    <dbReference type="NCBI Taxonomy" id="360622"/>
    <lineage>
        <taxon>Eukaryota</taxon>
        <taxon>Viridiplantae</taxon>
        <taxon>Streptophyta</taxon>
        <taxon>Embryophyta</taxon>
        <taxon>Tracheophyta</taxon>
        <taxon>Spermatophyta</taxon>
        <taxon>Magnoliopsida</taxon>
        <taxon>eudicotyledons</taxon>
        <taxon>Gunneridae</taxon>
        <taxon>Pentapetalae</taxon>
        <taxon>asterids</taxon>
        <taxon>campanulids</taxon>
        <taxon>Apiales</taxon>
        <taxon>Apiaceae</taxon>
        <taxon>Apioideae</taxon>
        <taxon>apioid superclade</taxon>
        <taxon>Tordylieae</taxon>
        <taxon>Tordyliinae</taxon>
        <taxon>Heracleum</taxon>
    </lineage>
</organism>
<proteinExistence type="predicted"/>
<name>A0AAD8J2C6_9APIA</name>
<dbReference type="AlphaFoldDB" id="A0AAD8J2C6"/>
<protein>
    <submittedName>
        <fullName evidence="2">Uncharacterized protein</fullName>
    </submittedName>
</protein>
<sequence length="196" mass="22671">MSGKKRAVRNPNSYTTLDLLVFDLEILPKLIQYWNNPLFQSKSEIQKRNRNSGVDGRPSTHMGGSLSHKKHAIHLAEKLKRKPTAGDVFKYTHSKNHDSKTFIDPKSKQVYDNLEAQLKELSQNVNDSEVAQPIDENKLYFDVVGKRTRRTWYMVSDLHSPSFMAQTKVMIPMHLVLALKVIIMKIMRSCRLSYKK</sequence>
<evidence type="ECO:0000313" key="3">
    <source>
        <dbReference type="Proteomes" id="UP001237642"/>
    </source>
</evidence>
<reference evidence="2" key="1">
    <citation type="submission" date="2023-02" db="EMBL/GenBank/DDBJ databases">
        <title>Genome of toxic invasive species Heracleum sosnowskyi carries increased number of genes despite the absence of recent whole-genome duplications.</title>
        <authorList>
            <person name="Schelkunov M."/>
            <person name="Shtratnikova V."/>
            <person name="Makarenko M."/>
            <person name="Klepikova A."/>
            <person name="Omelchenko D."/>
            <person name="Novikova G."/>
            <person name="Obukhova E."/>
            <person name="Bogdanov V."/>
            <person name="Penin A."/>
            <person name="Logacheva M."/>
        </authorList>
    </citation>
    <scope>NUCLEOTIDE SEQUENCE</scope>
    <source>
        <strain evidence="2">Hsosn_3</strain>
        <tissue evidence="2">Leaf</tissue>
    </source>
</reference>
<dbReference type="EMBL" id="JAUIZM010000002">
    <property type="protein sequence ID" value="KAK1396369.1"/>
    <property type="molecule type" value="Genomic_DNA"/>
</dbReference>
<feature type="region of interest" description="Disordered" evidence="1">
    <location>
        <begin position="44"/>
        <end position="68"/>
    </location>
</feature>
<keyword evidence="3" id="KW-1185">Reference proteome</keyword>
<dbReference type="InterPro" id="IPR004252">
    <property type="entry name" value="Probable_transposase_24"/>
</dbReference>
<evidence type="ECO:0000313" key="2">
    <source>
        <dbReference type="EMBL" id="KAK1396369.1"/>
    </source>
</evidence>
<gene>
    <name evidence="2" type="ORF">POM88_006232</name>
</gene>